<dbReference type="AlphaFoldDB" id="A0A919MIH5"/>
<sequence length="235" mass="25589">MREAMRNGLLDQITTPASQNLLEPDAAWCADNGIYSQAYPGDGQYLRWLSTLPGPARCRFAVAPDVVADHNATLERSWPMLRRIREAGLPVALCAQNGATPDDLPWDYIDAVFLAGIVECVPCGWVPSVAYLPLDGCPNGHQLAEWKTSDIAWRIAAEAKAHGKWVHMGRVNTRNRMLKAKAMGCDSADGTYLAFGPDQNLPSLLSWLCEPVERAAVQMDLFADAATPALLGEVA</sequence>
<dbReference type="EMBL" id="BOMM01000103">
    <property type="protein sequence ID" value="GIE16848.1"/>
    <property type="molecule type" value="Genomic_DNA"/>
</dbReference>
<protein>
    <submittedName>
        <fullName evidence="1">Uncharacterized protein</fullName>
    </submittedName>
</protein>
<dbReference type="Proteomes" id="UP000598174">
    <property type="component" value="Unassembled WGS sequence"/>
</dbReference>
<name>A0A919MIH5_9ACTN</name>
<accession>A0A919MIH5</accession>
<organism evidence="1 2">
    <name type="scientific">Paractinoplanes ferrugineus</name>
    <dbReference type="NCBI Taxonomy" id="113564"/>
    <lineage>
        <taxon>Bacteria</taxon>
        <taxon>Bacillati</taxon>
        <taxon>Actinomycetota</taxon>
        <taxon>Actinomycetes</taxon>
        <taxon>Micromonosporales</taxon>
        <taxon>Micromonosporaceae</taxon>
        <taxon>Paractinoplanes</taxon>
    </lineage>
</organism>
<evidence type="ECO:0000313" key="1">
    <source>
        <dbReference type="EMBL" id="GIE16848.1"/>
    </source>
</evidence>
<reference evidence="1" key="1">
    <citation type="submission" date="2021-01" db="EMBL/GenBank/DDBJ databases">
        <title>Whole genome shotgun sequence of Actinoplanes ferrugineus NBRC 15555.</title>
        <authorList>
            <person name="Komaki H."/>
            <person name="Tamura T."/>
        </authorList>
    </citation>
    <scope>NUCLEOTIDE SEQUENCE</scope>
    <source>
        <strain evidence="1">NBRC 15555</strain>
    </source>
</reference>
<keyword evidence="2" id="KW-1185">Reference proteome</keyword>
<comment type="caution">
    <text evidence="1">The sequence shown here is derived from an EMBL/GenBank/DDBJ whole genome shotgun (WGS) entry which is preliminary data.</text>
</comment>
<proteinExistence type="predicted"/>
<evidence type="ECO:0000313" key="2">
    <source>
        <dbReference type="Proteomes" id="UP000598174"/>
    </source>
</evidence>
<dbReference type="RefSeq" id="WP_344222894.1">
    <property type="nucleotide sequence ID" value="NZ_BAAABP010000003.1"/>
</dbReference>
<gene>
    <name evidence="1" type="ORF">Afe05nite_86880</name>
</gene>